<protein>
    <submittedName>
        <fullName evidence="2">NAD-dependent epimerase/dehydratase family protein</fullName>
    </submittedName>
</protein>
<dbReference type="GO" id="GO:0005737">
    <property type="term" value="C:cytoplasm"/>
    <property type="evidence" value="ECO:0007669"/>
    <property type="project" value="TreeGrafter"/>
</dbReference>
<dbReference type="PANTHER" id="PTHR48079">
    <property type="entry name" value="PROTEIN YEEZ"/>
    <property type="match status" value="1"/>
</dbReference>
<dbReference type="PANTHER" id="PTHR48079:SF6">
    <property type="entry name" value="NAD(P)-BINDING DOMAIN-CONTAINING PROTEIN-RELATED"/>
    <property type="match status" value="1"/>
</dbReference>
<dbReference type="GO" id="GO:0004029">
    <property type="term" value="F:aldehyde dehydrogenase (NAD+) activity"/>
    <property type="evidence" value="ECO:0007669"/>
    <property type="project" value="TreeGrafter"/>
</dbReference>
<reference evidence="2 3" key="1">
    <citation type="submission" date="2019-10" db="EMBL/GenBank/DDBJ databases">
        <title>Rudanella paleaurantiibacter sp. nov., isolated from sludge.</title>
        <authorList>
            <person name="Xu S.Q."/>
        </authorList>
    </citation>
    <scope>NUCLEOTIDE SEQUENCE [LARGE SCALE GENOMIC DNA]</scope>
    <source>
        <strain evidence="2 3">HX-22-17</strain>
    </source>
</reference>
<dbReference type="Proteomes" id="UP000488299">
    <property type="component" value="Unassembled WGS sequence"/>
</dbReference>
<name>A0A7J5U0Q1_9BACT</name>
<evidence type="ECO:0000313" key="2">
    <source>
        <dbReference type="EMBL" id="KAB7731328.1"/>
    </source>
</evidence>
<dbReference type="InterPro" id="IPR036291">
    <property type="entry name" value="NAD(P)-bd_dom_sf"/>
</dbReference>
<gene>
    <name evidence="2" type="ORF">F5984_11060</name>
</gene>
<evidence type="ECO:0000259" key="1">
    <source>
        <dbReference type="Pfam" id="PF01370"/>
    </source>
</evidence>
<dbReference type="InterPro" id="IPR001509">
    <property type="entry name" value="Epimerase_deHydtase"/>
</dbReference>
<comment type="caution">
    <text evidence="2">The sequence shown here is derived from an EMBL/GenBank/DDBJ whole genome shotgun (WGS) entry which is preliminary data.</text>
</comment>
<dbReference type="EMBL" id="WELI01000003">
    <property type="protein sequence ID" value="KAB7731328.1"/>
    <property type="molecule type" value="Genomic_DNA"/>
</dbReference>
<dbReference type="Gene3D" id="3.40.50.720">
    <property type="entry name" value="NAD(P)-binding Rossmann-like Domain"/>
    <property type="match status" value="1"/>
</dbReference>
<accession>A0A7J5U0Q1</accession>
<dbReference type="RefSeq" id="WP_152124303.1">
    <property type="nucleotide sequence ID" value="NZ_WELI01000003.1"/>
</dbReference>
<dbReference type="Pfam" id="PF01370">
    <property type="entry name" value="Epimerase"/>
    <property type="match status" value="1"/>
</dbReference>
<evidence type="ECO:0000313" key="3">
    <source>
        <dbReference type="Proteomes" id="UP000488299"/>
    </source>
</evidence>
<proteinExistence type="predicted"/>
<dbReference type="InterPro" id="IPR051783">
    <property type="entry name" value="NAD(P)-dependent_oxidoreduct"/>
</dbReference>
<keyword evidence="3" id="KW-1185">Reference proteome</keyword>
<sequence>MRAYPERANLAVPGVYYPTQPFAMNVLLTGANGFLGSHIARQLIDRGYTVRALLRPNSPTPTLHDLPIVPVAGDLRDRASVIRAADDCQYIIHAGALASVNPARNQTVWDINLAGTENVLRAAHLTGVERLVYVGTANVFGFGTKTNPGNENSPYVGTRYGLDYMDSKEAATRRVMQSGVPAVGVHPTFMLGSMDHKPTSGALLLGLYKRQVAGTPVGGKNYVHVADVATATVNALTKGRVGEQYILGNQNLSYAEAFALMAEVMECRPPSVTIPKGVAWVAGQLSQLQATITRKPARLNPAMVAVANDGHYFDVQKAVRELELPQTPVQEAIRDAFDWFRANGYV</sequence>
<feature type="domain" description="NAD-dependent epimerase/dehydratase" evidence="1">
    <location>
        <begin position="26"/>
        <end position="248"/>
    </location>
</feature>
<dbReference type="AlphaFoldDB" id="A0A7J5U0Q1"/>
<dbReference type="SUPFAM" id="SSF51735">
    <property type="entry name" value="NAD(P)-binding Rossmann-fold domains"/>
    <property type="match status" value="1"/>
</dbReference>
<organism evidence="2 3">
    <name type="scientific">Rudanella paleaurantiibacter</name>
    <dbReference type="NCBI Taxonomy" id="2614655"/>
    <lineage>
        <taxon>Bacteria</taxon>
        <taxon>Pseudomonadati</taxon>
        <taxon>Bacteroidota</taxon>
        <taxon>Cytophagia</taxon>
        <taxon>Cytophagales</taxon>
        <taxon>Cytophagaceae</taxon>
        <taxon>Rudanella</taxon>
    </lineage>
</organism>